<evidence type="ECO:0000256" key="1">
    <source>
        <dbReference type="SAM" id="MobiDB-lite"/>
    </source>
</evidence>
<reference evidence="2" key="1">
    <citation type="submission" date="2021-06" db="EMBL/GenBank/DDBJ databases">
        <title>Parelaphostrongylus tenuis whole genome reference sequence.</title>
        <authorList>
            <person name="Garwood T.J."/>
            <person name="Larsen P.A."/>
            <person name="Fountain-Jones N.M."/>
            <person name="Garbe J.R."/>
            <person name="Macchietto M.G."/>
            <person name="Kania S.A."/>
            <person name="Gerhold R.W."/>
            <person name="Richards J.E."/>
            <person name="Wolf T.M."/>
        </authorList>
    </citation>
    <scope>NUCLEOTIDE SEQUENCE</scope>
    <source>
        <strain evidence="2">MNPRO001-30</strain>
        <tissue evidence="2">Meninges</tissue>
    </source>
</reference>
<sequence>MSSKPQLSPQTWRSPICRSTDSVHRDSVITSSTPAPLVVMKPKKVHSNVSEELHATLCELAEERQSLRSSESERATLQRTNMKIKADLRMAQGQLRFIREGKLRLRPAEAQFGQTGSESESNLIDCKRVDVSHQSSTSDELYKKNRLFGK</sequence>
<dbReference type="Proteomes" id="UP001196413">
    <property type="component" value="Unassembled WGS sequence"/>
</dbReference>
<dbReference type="AlphaFoldDB" id="A0AAD5WI93"/>
<dbReference type="EMBL" id="JAHQIW010006872">
    <property type="protein sequence ID" value="KAJ1370926.1"/>
    <property type="molecule type" value="Genomic_DNA"/>
</dbReference>
<gene>
    <name evidence="2" type="ORF">KIN20_032752</name>
</gene>
<feature type="region of interest" description="Disordered" evidence="1">
    <location>
        <begin position="1"/>
        <end position="27"/>
    </location>
</feature>
<keyword evidence="3" id="KW-1185">Reference proteome</keyword>
<protein>
    <submittedName>
        <fullName evidence="2">Uncharacterized protein</fullName>
    </submittedName>
</protein>
<evidence type="ECO:0000313" key="2">
    <source>
        <dbReference type="EMBL" id="KAJ1370926.1"/>
    </source>
</evidence>
<evidence type="ECO:0000313" key="3">
    <source>
        <dbReference type="Proteomes" id="UP001196413"/>
    </source>
</evidence>
<comment type="caution">
    <text evidence="2">The sequence shown here is derived from an EMBL/GenBank/DDBJ whole genome shotgun (WGS) entry which is preliminary data.</text>
</comment>
<proteinExistence type="predicted"/>
<name>A0AAD5WI93_PARTN</name>
<accession>A0AAD5WI93</accession>
<organism evidence="2 3">
    <name type="scientific">Parelaphostrongylus tenuis</name>
    <name type="common">Meningeal worm</name>
    <dbReference type="NCBI Taxonomy" id="148309"/>
    <lineage>
        <taxon>Eukaryota</taxon>
        <taxon>Metazoa</taxon>
        <taxon>Ecdysozoa</taxon>
        <taxon>Nematoda</taxon>
        <taxon>Chromadorea</taxon>
        <taxon>Rhabditida</taxon>
        <taxon>Rhabditina</taxon>
        <taxon>Rhabditomorpha</taxon>
        <taxon>Strongyloidea</taxon>
        <taxon>Metastrongylidae</taxon>
        <taxon>Parelaphostrongylus</taxon>
    </lineage>
</organism>
<feature type="compositionally biased region" description="Polar residues" evidence="1">
    <location>
        <begin position="1"/>
        <end position="20"/>
    </location>
</feature>